<dbReference type="InterPro" id="IPR036611">
    <property type="entry name" value="Trigger_fac_ribosome-bd_sf"/>
</dbReference>
<name>A0A6J6BVI0_9ZZZZ</name>
<keyword evidence="5" id="KW-0143">Chaperone</keyword>
<dbReference type="InterPro" id="IPR046357">
    <property type="entry name" value="PPIase_dom_sf"/>
</dbReference>
<comment type="similarity">
    <text evidence="2">Belongs to the FKBP-type PPIase family. Tig subfamily.</text>
</comment>
<dbReference type="GO" id="GO:0003755">
    <property type="term" value="F:peptidyl-prolyl cis-trans isomerase activity"/>
    <property type="evidence" value="ECO:0007669"/>
    <property type="project" value="UniProtKB-KW"/>
</dbReference>
<dbReference type="GO" id="GO:0051083">
    <property type="term" value="P:'de novo' cotranslational protein folding"/>
    <property type="evidence" value="ECO:0007669"/>
    <property type="project" value="TreeGrafter"/>
</dbReference>
<dbReference type="GO" id="GO:0015031">
    <property type="term" value="P:protein transport"/>
    <property type="evidence" value="ECO:0007669"/>
    <property type="project" value="InterPro"/>
</dbReference>
<dbReference type="HAMAP" id="MF_00303">
    <property type="entry name" value="Trigger_factor_Tig"/>
    <property type="match status" value="1"/>
</dbReference>
<dbReference type="Pfam" id="PF05698">
    <property type="entry name" value="Trigger_C"/>
    <property type="match status" value="1"/>
</dbReference>
<evidence type="ECO:0000256" key="1">
    <source>
        <dbReference type="ARBA" id="ARBA00000971"/>
    </source>
</evidence>
<feature type="region of interest" description="Disordered" evidence="7">
    <location>
        <begin position="437"/>
        <end position="474"/>
    </location>
</feature>
<proteinExistence type="inferred from homology"/>
<evidence type="ECO:0000256" key="6">
    <source>
        <dbReference type="ARBA" id="ARBA00023235"/>
    </source>
</evidence>
<dbReference type="SUPFAM" id="SSF109998">
    <property type="entry name" value="Triger factor/SurA peptide-binding domain-like"/>
    <property type="match status" value="1"/>
</dbReference>
<dbReference type="GO" id="GO:0043335">
    <property type="term" value="P:protein unfolding"/>
    <property type="evidence" value="ECO:0007669"/>
    <property type="project" value="TreeGrafter"/>
</dbReference>
<dbReference type="NCBIfam" id="TIGR00115">
    <property type="entry name" value="tig"/>
    <property type="match status" value="1"/>
</dbReference>
<dbReference type="InterPro" id="IPR008880">
    <property type="entry name" value="Trigger_fac_C"/>
</dbReference>
<dbReference type="Pfam" id="PF05697">
    <property type="entry name" value="Trigger_N"/>
    <property type="match status" value="1"/>
</dbReference>
<accession>A0A6J6BVI0</accession>
<dbReference type="Gene3D" id="1.10.3120.10">
    <property type="entry name" value="Trigger factor, C-terminal domain"/>
    <property type="match status" value="1"/>
</dbReference>
<evidence type="ECO:0000256" key="4">
    <source>
        <dbReference type="ARBA" id="ARBA00023110"/>
    </source>
</evidence>
<keyword evidence="4" id="KW-0697">Rotamase</keyword>
<dbReference type="AlphaFoldDB" id="A0A6J6BVI0"/>
<dbReference type="GO" id="GO:0043022">
    <property type="term" value="F:ribosome binding"/>
    <property type="evidence" value="ECO:0007669"/>
    <property type="project" value="TreeGrafter"/>
</dbReference>
<dbReference type="PIRSF" id="PIRSF003095">
    <property type="entry name" value="Trigger_factor"/>
    <property type="match status" value="1"/>
</dbReference>
<dbReference type="InterPro" id="IPR008881">
    <property type="entry name" value="Trigger_fac_ribosome-bd_bac"/>
</dbReference>
<dbReference type="GO" id="GO:0044183">
    <property type="term" value="F:protein folding chaperone"/>
    <property type="evidence" value="ECO:0007669"/>
    <property type="project" value="TreeGrafter"/>
</dbReference>
<evidence type="ECO:0000256" key="3">
    <source>
        <dbReference type="ARBA" id="ARBA00013194"/>
    </source>
</evidence>
<evidence type="ECO:0000256" key="7">
    <source>
        <dbReference type="SAM" id="MobiDB-lite"/>
    </source>
</evidence>
<dbReference type="EC" id="5.2.1.8" evidence="3"/>
<protein>
    <recommendedName>
        <fullName evidence="3">peptidylprolyl isomerase</fullName>
        <ecNumber evidence="3">5.2.1.8</ecNumber>
    </recommendedName>
</protein>
<dbReference type="PANTHER" id="PTHR30560">
    <property type="entry name" value="TRIGGER FACTOR CHAPERONE AND PEPTIDYL-PROLYL CIS/TRANS ISOMERASE"/>
    <property type="match status" value="1"/>
</dbReference>
<sequence length="474" mass="51870">MKSTLENLEDAPGKRLVKLTLTVDEAEFDRDIDQAFRKIATEVRLPGFRAGKVPRKVLEARIGLAPAREQALRDAIPVYLASAVREHDIDLIATPQVEITSGEEDGPVVFDATCEVRPEITVPGYGGIRVELPSPVAGDDDVDQAVRAELRRHGSLVDVDRPVQSGDHVTLSLEGTRDGEPVIGLTTEDWLYEVGQGWVAPTFDAELLGATKGAELRFTATPNGTSEPADFVVTVSNVQEMVLPELTDQWVDENIGEFDTVEAYRASIAERIGASKLNQARNSFVDRVTTALAELVDVEAPEAMVNGDLQARIQNTVQQFQAQGISIEQWLAATGQDAESFVAALRVQSEKAVKVDLALRAVAVAESLEAGDDDLDAEYERIAVQVRQKKQQVKRAYEANDAVTDLLAQIRKSKALDWLLHHVEIVDPDGAPIDRDLILGNSHDADGGHDDHDDHDHDGHDGHDHDHDHDGHDH</sequence>
<dbReference type="SUPFAM" id="SSF54534">
    <property type="entry name" value="FKBP-like"/>
    <property type="match status" value="1"/>
</dbReference>
<organism evidence="10">
    <name type="scientific">freshwater metagenome</name>
    <dbReference type="NCBI Taxonomy" id="449393"/>
    <lineage>
        <taxon>unclassified sequences</taxon>
        <taxon>metagenomes</taxon>
        <taxon>ecological metagenomes</taxon>
    </lineage>
</organism>
<reference evidence="10" key="1">
    <citation type="submission" date="2020-05" db="EMBL/GenBank/DDBJ databases">
        <authorList>
            <person name="Chiriac C."/>
            <person name="Salcher M."/>
            <person name="Ghai R."/>
            <person name="Kavagutti S V."/>
        </authorList>
    </citation>
    <scope>NUCLEOTIDE SEQUENCE</scope>
</reference>
<feature type="domain" description="Trigger factor ribosome-binding bacterial" evidence="8">
    <location>
        <begin position="14"/>
        <end position="146"/>
    </location>
</feature>
<dbReference type="InterPro" id="IPR037041">
    <property type="entry name" value="Trigger_fac_C_sf"/>
</dbReference>
<dbReference type="EMBL" id="CAEZSR010000007">
    <property type="protein sequence ID" value="CAB4542208.1"/>
    <property type="molecule type" value="Genomic_DNA"/>
</dbReference>
<dbReference type="SUPFAM" id="SSF102735">
    <property type="entry name" value="Trigger factor ribosome-binding domain"/>
    <property type="match status" value="1"/>
</dbReference>
<evidence type="ECO:0000256" key="5">
    <source>
        <dbReference type="ARBA" id="ARBA00023186"/>
    </source>
</evidence>
<evidence type="ECO:0000259" key="8">
    <source>
        <dbReference type="Pfam" id="PF05697"/>
    </source>
</evidence>
<dbReference type="Gene3D" id="3.30.70.1050">
    <property type="entry name" value="Trigger factor ribosome-binding domain"/>
    <property type="match status" value="1"/>
</dbReference>
<gene>
    <name evidence="10" type="ORF">UFOPK1493_00390</name>
</gene>
<keyword evidence="6" id="KW-0413">Isomerase</keyword>
<evidence type="ECO:0000259" key="9">
    <source>
        <dbReference type="Pfam" id="PF05698"/>
    </source>
</evidence>
<dbReference type="InterPro" id="IPR005215">
    <property type="entry name" value="Trig_fac"/>
</dbReference>
<dbReference type="Gene3D" id="3.10.50.40">
    <property type="match status" value="1"/>
</dbReference>
<dbReference type="PANTHER" id="PTHR30560:SF3">
    <property type="entry name" value="TRIGGER FACTOR-LIKE PROTEIN TIG, CHLOROPLASTIC"/>
    <property type="match status" value="1"/>
</dbReference>
<evidence type="ECO:0000256" key="2">
    <source>
        <dbReference type="ARBA" id="ARBA00005464"/>
    </source>
</evidence>
<dbReference type="InterPro" id="IPR027304">
    <property type="entry name" value="Trigger_fact/SurA_dom_sf"/>
</dbReference>
<feature type="domain" description="Trigger factor C-terminal" evidence="9">
    <location>
        <begin position="260"/>
        <end position="420"/>
    </location>
</feature>
<comment type="catalytic activity">
    <reaction evidence="1">
        <text>[protein]-peptidylproline (omega=180) = [protein]-peptidylproline (omega=0)</text>
        <dbReference type="Rhea" id="RHEA:16237"/>
        <dbReference type="Rhea" id="RHEA-COMP:10747"/>
        <dbReference type="Rhea" id="RHEA-COMP:10748"/>
        <dbReference type="ChEBI" id="CHEBI:83833"/>
        <dbReference type="ChEBI" id="CHEBI:83834"/>
        <dbReference type="EC" id="5.2.1.8"/>
    </reaction>
</comment>
<evidence type="ECO:0000313" key="10">
    <source>
        <dbReference type="EMBL" id="CAB4542208.1"/>
    </source>
</evidence>